<evidence type="ECO:0000313" key="5">
    <source>
        <dbReference type="EMBL" id="KGF31096.1"/>
    </source>
</evidence>
<evidence type="ECO:0000259" key="4">
    <source>
        <dbReference type="PROSITE" id="PS50943"/>
    </source>
</evidence>
<dbReference type="InterPro" id="IPR001387">
    <property type="entry name" value="Cro/C1-type_HTH"/>
</dbReference>
<keyword evidence="3" id="KW-0804">Transcription</keyword>
<dbReference type="InterPro" id="IPR010982">
    <property type="entry name" value="Lambda_DNA-bd_dom_sf"/>
</dbReference>
<evidence type="ECO:0000256" key="1">
    <source>
        <dbReference type="ARBA" id="ARBA00023015"/>
    </source>
</evidence>
<proteinExistence type="predicted"/>
<evidence type="ECO:0000256" key="2">
    <source>
        <dbReference type="ARBA" id="ARBA00023125"/>
    </source>
</evidence>
<dbReference type="GO" id="GO:0003677">
    <property type="term" value="F:DNA binding"/>
    <property type="evidence" value="ECO:0007669"/>
    <property type="project" value="UniProtKB-KW"/>
</dbReference>
<dbReference type="EMBL" id="JRNI01000017">
    <property type="protein sequence ID" value="KGF31096.1"/>
    <property type="molecule type" value="Genomic_DNA"/>
</dbReference>
<dbReference type="Proteomes" id="UP000029629">
    <property type="component" value="Unassembled WGS sequence"/>
</dbReference>
<dbReference type="PANTHER" id="PTHR36511">
    <property type="entry name" value="MERR FAMILY BACTERIAL REGULATORY PROTEIN"/>
    <property type="match status" value="1"/>
</dbReference>
<keyword evidence="1" id="KW-0805">Transcription regulation</keyword>
<keyword evidence="6" id="KW-1185">Reference proteome</keyword>
<name>A0A095Z9S3_9BURK</name>
<feature type="domain" description="HTH cro/C1-type" evidence="4">
    <location>
        <begin position="36"/>
        <end position="92"/>
    </location>
</feature>
<dbReference type="OrthoDB" id="9799384at2"/>
<dbReference type="InterPro" id="IPR052359">
    <property type="entry name" value="HTH-type_reg/antitoxin"/>
</dbReference>
<evidence type="ECO:0000313" key="6">
    <source>
        <dbReference type="Proteomes" id="UP000029629"/>
    </source>
</evidence>
<keyword evidence="2" id="KW-0238">DNA-binding</keyword>
<reference evidence="5 6" key="1">
    <citation type="submission" date="2014-07" db="EMBL/GenBank/DDBJ databases">
        <authorList>
            <person name="McCorrison J."/>
            <person name="Sanka R."/>
            <person name="Torralba M."/>
            <person name="Gillis M."/>
            <person name="Haft D.H."/>
            <person name="Methe B."/>
            <person name="Sutton G."/>
            <person name="Nelson K.E."/>
        </authorList>
    </citation>
    <scope>NUCLEOTIDE SEQUENCE [LARGE SCALE GENOMIC DNA]</scope>
    <source>
        <strain evidence="5 6">DNF00040</strain>
    </source>
</reference>
<accession>A0A095Z9S3</accession>
<evidence type="ECO:0000256" key="3">
    <source>
        <dbReference type="ARBA" id="ARBA00023163"/>
    </source>
</evidence>
<sequence length="95" mass="10827">MNDKEMKQFEEDLLQSVREMKNRKFASSTKVNVTEVTKARINAGLSQDSFAKLMGISIRTLQEWEQGKRKPSGAAQTLLKIANRYPEVLRELNGV</sequence>
<comment type="caution">
    <text evidence="5">The sequence shown here is derived from an EMBL/GenBank/DDBJ whole genome shotgun (WGS) entry which is preliminary data.</text>
</comment>
<dbReference type="SMART" id="SM00530">
    <property type="entry name" value="HTH_XRE"/>
    <property type="match status" value="1"/>
</dbReference>
<dbReference type="PROSITE" id="PS50943">
    <property type="entry name" value="HTH_CROC1"/>
    <property type="match status" value="1"/>
</dbReference>
<dbReference type="SUPFAM" id="SSF47413">
    <property type="entry name" value="lambda repressor-like DNA-binding domains"/>
    <property type="match status" value="1"/>
</dbReference>
<dbReference type="Gene3D" id="1.10.260.40">
    <property type="entry name" value="lambda repressor-like DNA-binding domains"/>
    <property type="match status" value="1"/>
</dbReference>
<gene>
    <name evidence="5" type="ORF">HMPREF2130_04750</name>
</gene>
<protein>
    <submittedName>
        <fullName evidence="5">XRE family transcriptional regulator</fullName>
    </submittedName>
</protein>
<organism evidence="5 6">
    <name type="scientific">Oligella urethralis DNF00040</name>
    <dbReference type="NCBI Taxonomy" id="1401065"/>
    <lineage>
        <taxon>Bacteria</taxon>
        <taxon>Pseudomonadati</taxon>
        <taxon>Pseudomonadota</taxon>
        <taxon>Betaproteobacteria</taxon>
        <taxon>Burkholderiales</taxon>
        <taxon>Alcaligenaceae</taxon>
        <taxon>Oligella</taxon>
    </lineage>
</organism>
<dbReference type="eggNOG" id="COG2944">
    <property type="taxonomic scope" value="Bacteria"/>
</dbReference>
<dbReference type="AlphaFoldDB" id="A0A095Z9S3"/>
<dbReference type="Pfam" id="PF01381">
    <property type="entry name" value="HTH_3"/>
    <property type="match status" value="1"/>
</dbReference>
<dbReference type="RefSeq" id="WP_036558620.1">
    <property type="nucleotide sequence ID" value="NZ_JRNI01000017.1"/>
</dbReference>
<dbReference type="PANTHER" id="PTHR36511:SF4">
    <property type="entry name" value="ANTITOXIN MQSA"/>
    <property type="match status" value="1"/>
</dbReference>
<dbReference type="CDD" id="cd00093">
    <property type="entry name" value="HTH_XRE"/>
    <property type="match status" value="1"/>
</dbReference>